<keyword evidence="3" id="KW-1133">Transmembrane helix</keyword>
<protein>
    <recommendedName>
        <fullName evidence="5">Receptor ligand binding region domain-containing protein</fullName>
    </recommendedName>
</protein>
<evidence type="ECO:0000256" key="2">
    <source>
        <dbReference type="ARBA" id="ARBA00022692"/>
    </source>
</evidence>
<evidence type="ECO:0000256" key="3">
    <source>
        <dbReference type="ARBA" id="ARBA00022989"/>
    </source>
</evidence>
<dbReference type="InterPro" id="IPR028082">
    <property type="entry name" value="Peripla_BP_I"/>
</dbReference>
<dbReference type="GO" id="GO:0016020">
    <property type="term" value="C:membrane"/>
    <property type="evidence" value="ECO:0007669"/>
    <property type="project" value="UniProtKB-SubCell"/>
</dbReference>
<dbReference type="Proteomes" id="UP000253551">
    <property type="component" value="Unassembled WGS sequence"/>
</dbReference>
<keyword evidence="2" id="KW-0812">Transmembrane</keyword>
<feature type="non-terminal residue" evidence="6">
    <location>
        <position position="228"/>
    </location>
</feature>
<dbReference type="InterPro" id="IPR001828">
    <property type="entry name" value="ANF_lig-bd_rcpt"/>
</dbReference>
<comment type="caution">
    <text evidence="6">The sequence shown here is derived from an EMBL/GenBank/DDBJ whole genome shotgun (WGS) entry which is preliminary data.</text>
</comment>
<evidence type="ECO:0000259" key="5">
    <source>
        <dbReference type="Pfam" id="PF01094"/>
    </source>
</evidence>
<dbReference type="SUPFAM" id="SSF53822">
    <property type="entry name" value="Periplasmic binding protein-like I"/>
    <property type="match status" value="1"/>
</dbReference>
<dbReference type="AlphaFoldDB" id="A0A367IJP7"/>
<comment type="subcellular location">
    <subcellularLocation>
        <location evidence="1">Membrane</location>
    </subcellularLocation>
</comment>
<proteinExistence type="predicted"/>
<accession>A0A367IJP7</accession>
<feature type="non-terminal residue" evidence="6">
    <location>
        <position position="1"/>
    </location>
</feature>
<evidence type="ECO:0000313" key="6">
    <source>
        <dbReference type="EMBL" id="RCH77895.1"/>
    </source>
</evidence>
<evidence type="ECO:0000313" key="7">
    <source>
        <dbReference type="Proteomes" id="UP000253551"/>
    </source>
</evidence>
<sequence>AFSALSFTGSRIIILALSRVREQLRILYEAKKLGYMSKGWVWVVSDDISMMEYYGRDNMNDFDGLIFIRGLWNLTGEPAYDKMYQKWKTQEIPANYSNPSEWNTSSLYYNAAQAYSCVELFALGINKALDQYSGGRAYGLAALSNSTFNSTNMKPSFYNLNYTGPAGKMEFSNSGDLQGGYFQILYLKHGKPVPFANIKLNSLEFIQGVDIIYPGNTREKPQEIAEQI</sequence>
<reference evidence="6 7" key="1">
    <citation type="journal article" date="2018" name="G3 (Bethesda)">
        <title>Phylogenetic and Phylogenomic Definition of Rhizopus Species.</title>
        <authorList>
            <person name="Gryganskyi A.P."/>
            <person name="Golan J."/>
            <person name="Dolatabadi S."/>
            <person name="Mondo S."/>
            <person name="Robb S."/>
            <person name="Idnurm A."/>
            <person name="Muszewska A."/>
            <person name="Steczkiewicz K."/>
            <person name="Masonjones S."/>
            <person name="Liao H.L."/>
            <person name="Gajdeczka M.T."/>
            <person name="Anike F."/>
            <person name="Vuek A."/>
            <person name="Anishchenko I.M."/>
            <person name="Voigt K."/>
            <person name="de Hoog G.S."/>
            <person name="Smith M.E."/>
            <person name="Heitman J."/>
            <person name="Vilgalys R."/>
            <person name="Stajich J.E."/>
        </authorList>
    </citation>
    <scope>NUCLEOTIDE SEQUENCE [LARGE SCALE GENOMIC DNA]</scope>
    <source>
        <strain evidence="6 7">LSU 92-RS-03</strain>
    </source>
</reference>
<gene>
    <name evidence="6" type="ORF">CU098_002781</name>
</gene>
<feature type="domain" description="Receptor ligand binding region" evidence="5">
    <location>
        <begin position="9"/>
        <end position="188"/>
    </location>
</feature>
<dbReference type="OrthoDB" id="2157358at2759"/>
<dbReference type="STRING" id="4846.A0A367IJP7"/>
<name>A0A367IJP7_RHIST</name>
<evidence type="ECO:0000256" key="1">
    <source>
        <dbReference type="ARBA" id="ARBA00004370"/>
    </source>
</evidence>
<dbReference type="Pfam" id="PF01094">
    <property type="entry name" value="ANF_receptor"/>
    <property type="match status" value="1"/>
</dbReference>
<dbReference type="Gene3D" id="3.40.50.2300">
    <property type="match status" value="1"/>
</dbReference>
<keyword evidence="7" id="KW-1185">Reference proteome</keyword>
<dbReference type="EMBL" id="PJQM01007643">
    <property type="protein sequence ID" value="RCH77895.1"/>
    <property type="molecule type" value="Genomic_DNA"/>
</dbReference>
<evidence type="ECO:0000256" key="4">
    <source>
        <dbReference type="ARBA" id="ARBA00023136"/>
    </source>
</evidence>
<organism evidence="6 7">
    <name type="scientific">Rhizopus stolonifer</name>
    <name type="common">Rhizopus nigricans</name>
    <dbReference type="NCBI Taxonomy" id="4846"/>
    <lineage>
        <taxon>Eukaryota</taxon>
        <taxon>Fungi</taxon>
        <taxon>Fungi incertae sedis</taxon>
        <taxon>Mucoromycota</taxon>
        <taxon>Mucoromycotina</taxon>
        <taxon>Mucoromycetes</taxon>
        <taxon>Mucorales</taxon>
        <taxon>Mucorineae</taxon>
        <taxon>Rhizopodaceae</taxon>
        <taxon>Rhizopus</taxon>
    </lineage>
</organism>
<keyword evidence="4" id="KW-0472">Membrane</keyword>